<dbReference type="Gene3D" id="6.10.340.10">
    <property type="match status" value="1"/>
</dbReference>
<dbReference type="GO" id="GO:0016020">
    <property type="term" value="C:membrane"/>
    <property type="evidence" value="ECO:0007669"/>
    <property type="project" value="UniProtKB-SubCell"/>
</dbReference>
<keyword evidence="6 11" id="KW-0418">Kinase</keyword>
<dbReference type="InterPro" id="IPR036097">
    <property type="entry name" value="HisK_dim/P_sf"/>
</dbReference>
<dbReference type="SUPFAM" id="SSF47384">
    <property type="entry name" value="Homodimeric domain of signal transducing histidine kinase"/>
    <property type="match status" value="1"/>
</dbReference>
<dbReference type="SMART" id="SM00387">
    <property type="entry name" value="HATPase_c"/>
    <property type="match status" value="1"/>
</dbReference>
<protein>
    <recommendedName>
        <fullName evidence="3">histidine kinase</fullName>
        <ecNumber evidence="3">2.7.13.3</ecNumber>
    </recommendedName>
</protein>
<dbReference type="InterPro" id="IPR005467">
    <property type="entry name" value="His_kinase_dom"/>
</dbReference>
<dbReference type="EMBL" id="CP012542">
    <property type="protein sequence ID" value="QCD44829.1"/>
    <property type="molecule type" value="Genomic_DNA"/>
</dbReference>
<dbReference type="PROSITE" id="PS50109">
    <property type="entry name" value="HIS_KIN"/>
    <property type="match status" value="1"/>
</dbReference>
<dbReference type="InterPro" id="IPR003660">
    <property type="entry name" value="HAMP_dom"/>
</dbReference>
<dbReference type="InterPro" id="IPR003594">
    <property type="entry name" value="HATPase_dom"/>
</dbReference>
<comment type="subcellular location">
    <subcellularLocation>
        <location evidence="2">Membrane</location>
        <topology evidence="2">Multi-pass membrane protein</topology>
    </subcellularLocation>
</comment>
<dbReference type="NCBIfam" id="NF038389">
    <property type="entry name" value="ArsS_fam_HK"/>
    <property type="match status" value="1"/>
</dbReference>
<evidence type="ECO:0000256" key="5">
    <source>
        <dbReference type="ARBA" id="ARBA00022679"/>
    </source>
</evidence>
<dbReference type="Gene3D" id="3.30.565.10">
    <property type="entry name" value="Histidine kinase-like ATPase, C-terminal domain"/>
    <property type="match status" value="1"/>
</dbReference>
<feature type="transmembrane region" description="Helical" evidence="8">
    <location>
        <begin position="9"/>
        <end position="30"/>
    </location>
</feature>
<evidence type="ECO:0000256" key="4">
    <source>
        <dbReference type="ARBA" id="ARBA00022553"/>
    </source>
</evidence>
<evidence type="ECO:0000256" key="3">
    <source>
        <dbReference type="ARBA" id="ARBA00012438"/>
    </source>
</evidence>
<dbReference type="CDD" id="cd06225">
    <property type="entry name" value="HAMP"/>
    <property type="match status" value="1"/>
</dbReference>
<evidence type="ECO:0000256" key="1">
    <source>
        <dbReference type="ARBA" id="ARBA00000085"/>
    </source>
</evidence>
<dbReference type="RefSeq" id="WP_171993777.1">
    <property type="nucleotide sequence ID" value="NZ_CP012542.1"/>
</dbReference>
<dbReference type="CDD" id="cd00075">
    <property type="entry name" value="HATPase"/>
    <property type="match status" value="1"/>
</dbReference>
<evidence type="ECO:0000259" key="10">
    <source>
        <dbReference type="PROSITE" id="PS50885"/>
    </source>
</evidence>
<dbReference type="Proteomes" id="UP000503264">
    <property type="component" value="Chromosome"/>
</dbReference>
<dbReference type="InterPro" id="IPR050398">
    <property type="entry name" value="HssS/ArlS-like"/>
</dbReference>
<evidence type="ECO:0000259" key="9">
    <source>
        <dbReference type="PROSITE" id="PS50109"/>
    </source>
</evidence>
<dbReference type="PANTHER" id="PTHR45528:SF12">
    <property type="entry name" value="SENSOR HISTIDINE KINASE ARSS"/>
    <property type="match status" value="1"/>
</dbReference>
<sequence>MKYSIATKITIIFAISFALVCIVFFTYANIQKQNSLESVRNKQISAINYLLTLYERASPPQDLEQYFRNFGLEYVSNQNLAVSIVKDGELIFAKQTPIGVVQSIMYNDNLYLHLKNTGFHLLIESSETKKVNDSLLISFVIAMVLLISLYVSVMRSLMPLRKLSVDIRRFAAGNLDVSICPASKDNFDQQDEIGQVAYEFDNAVCKIRDLIRSRQLFLRAIMHELKTPIGKGRIVSEMVANETQKSRLTSIFIRLEMLINEFSKIEQLLSKSYSLNYQECHFSLILEQVEDMLMLENFSEKVACDIKEDVVLRVDFQLFSLAIKNLIDNAIKYADDKKAILVCDNDMIAVKNLGKPLEHEMSFYLQAFVRGDKSSKSSGMGLGLYIIDQIFNMHKMGLKYSYEDGYHCFFVPLKRDFVEKS</sequence>
<evidence type="ECO:0000256" key="6">
    <source>
        <dbReference type="ARBA" id="ARBA00022777"/>
    </source>
</evidence>
<keyword evidence="8" id="KW-1133">Transmembrane helix</keyword>
<name>A0A6G5QGU1_9BACT</name>
<dbReference type="PROSITE" id="PS50885">
    <property type="entry name" value="HAMP"/>
    <property type="match status" value="1"/>
</dbReference>
<gene>
    <name evidence="11" type="primary">racS</name>
    <name evidence="11" type="ORF">CMUC_1047</name>
</gene>
<dbReference type="Pfam" id="PF02518">
    <property type="entry name" value="HATPase_c"/>
    <property type="match status" value="1"/>
</dbReference>
<proteinExistence type="predicted"/>
<dbReference type="InterPro" id="IPR036890">
    <property type="entry name" value="HATPase_C_sf"/>
</dbReference>
<evidence type="ECO:0000256" key="8">
    <source>
        <dbReference type="SAM" id="Phobius"/>
    </source>
</evidence>
<keyword evidence="12" id="KW-1185">Reference proteome</keyword>
<accession>A0A6G5QGU1</accession>
<dbReference type="PANTHER" id="PTHR45528">
    <property type="entry name" value="SENSOR HISTIDINE KINASE CPXA"/>
    <property type="match status" value="1"/>
</dbReference>
<keyword evidence="5" id="KW-0808">Transferase</keyword>
<evidence type="ECO:0000313" key="12">
    <source>
        <dbReference type="Proteomes" id="UP000503264"/>
    </source>
</evidence>
<reference evidence="11 12" key="1">
    <citation type="submission" date="2016-07" db="EMBL/GenBank/DDBJ databases">
        <title>Comparative genomics of the Campylobacter concisus group.</title>
        <authorList>
            <person name="Miller W.G."/>
            <person name="Yee E."/>
            <person name="Chapman M.H."/>
            <person name="Huynh S."/>
            <person name="Bono J.L."/>
            <person name="On S.L.W."/>
            <person name="StLeger J."/>
            <person name="Foster G."/>
            <person name="Parker C.T."/>
        </authorList>
    </citation>
    <scope>NUCLEOTIDE SEQUENCE [LARGE SCALE GENOMIC DNA]</scope>
    <source>
        <strain evidence="11 12">CCUG 21559</strain>
    </source>
</reference>
<evidence type="ECO:0000256" key="2">
    <source>
        <dbReference type="ARBA" id="ARBA00004141"/>
    </source>
</evidence>
<comment type="catalytic activity">
    <reaction evidence="1">
        <text>ATP + protein L-histidine = ADP + protein N-phospho-L-histidine.</text>
        <dbReference type="EC" id="2.7.13.3"/>
    </reaction>
</comment>
<keyword evidence="8" id="KW-0812">Transmembrane</keyword>
<keyword evidence="4" id="KW-0597">Phosphoprotein</keyword>
<dbReference type="InterPro" id="IPR047994">
    <property type="entry name" value="ArsS-like"/>
</dbReference>
<evidence type="ECO:0000256" key="7">
    <source>
        <dbReference type="ARBA" id="ARBA00023136"/>
    </source>
</evidence>
<dbReference type="EC" id="2.7.13.3" evidence="3"/>
<feature type="domain" description="HAMP" evidence="10">
    <location>
        <begin position="154"/>
        <end position="212"/>
    </location>
</feature>
<feature type="domain" description="Histidine kinase" evidence="9">
    <location>
        <begin position="220"/>
        <end position="397"/>
    </location>
</feature>
<dbReference type="AlphaFoldDB" id="A0A6G5QGU1"/>
<dbReference type="SUPFAM" id="SSF55874">
    <property type="entry name" value="ATPase domain of HSP90 chaperone/DNA topoisomerase II/histidine kinase"/>
    <property type="match status" value="1"/>
</dbReference>
<feature type="transmembrane region" description="Helical" evidence="8">
    <location>
        <begin position="135"/>
        <end position="153"/>
    </location>
</feature>
<dbReference type="GO" id="GO:0000155">
    <property type="term" value="F:phosphorelay sensor kinase activity"/>
    <property type="evidence" value="ECO:0007669"/>
    <property type="project" value="InterPro"/>
</dbReference>
<organism evidence="11 12">
    <name type="scientific">Campylobacter mucosalis CCUG 21559</name>
    <dbReference type="NCBI Taxonomy" id="1032067"/>
    <lineage>
        <taxon>Bacteria</taxon>
        <taxon>Pseudomonadati</taxon>
        <taxon>Campylobacterota</taxon>
        <taxon>Epsilonproteobacteria</taxon>
        <taxon>Campylobacterales</taxon>
        <taxon>Campylobacteraceae</taxon>
        <taxon>Campylobacter</taxon>
    </lineage>
</organism>
<keyword evidence="7 8" id="KW-0472">Membrane</keyword>
<evidence type="ECO:0000313" key="11">
    <source>
        <dbReference type="EMBL" id="QCD44829.1"/>
    </source>
</evidence>